<dbReference type="EMBL" id="CAJVPI010000381">
    <property type="protein sequence ID" value="CAG8527872.1"/>
    <property type="molecule type" value="Genomic_DNA"/>
</dbReference>
<dbReference type="OrthoDB" id="10260614at2759"/>
<evidence type="ECO:0000313" key="9">
    <source>
        <dbReference type="EMBL" id="CAG8527872.1"/>
    </source>
</evidence>
<feature type="transmembrane region" description="Helical" evidence="7">
    <location>
        <begin position="197"/>
        <end position="218"/>
    </location>
</feature>
<feature type="transmembrane region" description="Helical" evidence="7">
    <location>
        <begin position="252"/>
        <end position="272"/>
    </location>
</feature>
<keyword evidence="10" id="KW-1185">Reference proteome</keyword>
<feature type="transmembrane region" description="Helical" evidence="7">
    <location>
        <begin position="278"/>
        <end position="302"/>
    </location>
</feature>
<comment type="caution">
    <text evidence="9">The sequence shown here is derived from an EMBL/GenBank/DDBJ whole genome shotgun (WGS) entry which is preliminary data.</text>
</comment>
<dbReference type="Pfam" id="PF01694">
    <property type="entry name" value="Rhomboid"/>
    <property type="match status" value="1"/>
</dbReference>
<keyword evidence="5 7" id="KW-1133">Transmembrane helix</keyword>
<comment type="similarity">
    <text evidence="2">Belongs to the peptidase S54 family.</text>
</comment>
<name>A0A9N9ACD2_9GLOM</name>
<dbReference type="Proteomes" id="UP000789739">
    <property type="component" value="Unassembled WGS sequence"/>
</dbReference>
<keyword evidence="4" id="KW-0378">Hydrolase</keyword>
<dbReference type="GO" id="GO:0006465">
    <property type="term" value="P:signal peptide processing"/>
    <property type="evidence" value="ECO:0007669"/>
    <property type="project" value="TreeGrafter"/>
</dbReference>
<dbReference type="GO" id="GO:0004252">
    <property type="term" value="F:serine-type endopeptidase activity"/>
    <property type="evidence" value="ECO:0007669"/>
    <property type="project" value="InterPro"/>
</dbReference>
<accession>A0A9N9ACD2</accession>
<dbReference type="Gene3D" id="1.20.1540.10">
    <property type="entry name" value="Rhomboid-like"/>
    <property type="match status" value="1"/>
</dbReference>
<evidence type="ECO:0000256" key="1">
    <source>
        <dbReference type="ARBA" id="ARBA00004141"/>
    </source>
</evidence>
<feature type="transmembrane region" description="Helical" evidence="7">
    <location>
        <begin position="224"/>
        <end position="245"/>
    </location>
</feature>
<protein>
    <submittedName>
        <fullName evidence="9">661_t:CDS:1</fullName>
    </submittedName>
</protein>
<keyword evidence="3 7" id="KW-0812">Transmembrane</keyword>
<organism evidence="9 10">
    <name type="scientific">Paraglomus brasilianum</name>
    <dbReference type="NCBI Taxonomy" id="144538"/>
    <lineage>
        <taxon>Eukaryota</taxon>
        <taxon>Fungi</taxon>
        <taxon>Fungi incertae sedis</taxon>
        <taxon>Mucoromycota</taxon>
        <taxon>Glomeromycotina</taxon>
        <taxon>Glomeromycetes</taxon>
        <taxon>Paraglomerales</taxon>
        <taxon>Paraglomeraceae</taxon>
        <taxon>Paraglomus</taxon>
    </lineage>
</organism>
<dbReference type="PANTHER" id="PTHR43731:SF14">
    <property type="entry name" value="PRESENILIN-ASSOCIATED RHOMBOID-LIKE PROTEIN, MITOCHONDRIAL"/>
    <property type="match status" value="1"/>
</dbReference>
<dbReference type="InterPro" id="IPR035952">
    <property type="entry name" value="Rhomboid-like_sf"/>
</dbReference>
<feature type="transmembrane region" description="Helical" evidence="7">
    <location>
        <begin position="59"/>
        <end position="77"/>
    </location>
</feature>
<evidence type="ECO:0000313" key="10">
    <source>
        <dbReference type="Proteomes" id="UP000789739"/>
    </source>
</evidence>
<evidence type="ECO:0000256" key="2">
    <source>
        <dbReference type="ARBA" id="ARBA00009045"/>
    </source>
</evidence>
<keyword evidence="6 7" id="KW-0472">Membrane</keyword>
<dbReference type="FunFam" id="1.20.1540.10:FF:000012">
    <property type="entry name" value="Rhomboid family protein"/>
    <property type="match status" value="1"/>
</dbReference>
<dbReference type="InterPro" id="IPR022764">
    <property type="entry name" value="Peptidase_S54_rhomboid_dom"/>
</dbReference>
<comment type="subcellular location">
    <subcellularLocation>
        <location evidence="1">Membrane</location>
        <topology evidence="1">Multi-pass membrane protein</topology>
    </subcellularLocation>
</comment>
<sequence length="350" mass="40087">MILRALNRPQIKKYSFNTHDPLRFLSFRHIRTLRVQGQTQYKITPARIPAKRPTIWKPFIFTVTATSSIFALSIIHYTDTRTKLLKEIQSMDFTSPLDLKRHAIRSLKQSLDRQIQRLHDWNAPEWLTEIYAFIYTEWYSHPPTLRTVMSLILVNSAVFSLWQFRRLQPFMMRHFTHNPLSSRSYTLLTSAFSHKDLWHFAVNMIALYSFGGAAAARMGSDEFMAFYLSSGILSSFVSHAGSNILRHSRGIVPSLGASGAIYACLSACAWFHPNASVSLLFLPFFVIKIGHAVPALVCFDIVGALAKWRVFDHFAHLAGAASGIVYVLYGHKYIWQHGSDLWLSIHTPRR</sequence>
<reference evidence="9" key="1">
    <citation type="submission" date="2021-06" db="EMBL/GenBank/DDBJ databases">
        <authorList>
            <person name="Kallberg Y."/>
            <person name="Tangrot J."/>
            <person name="Rosling A."/>
        </authorList>
    </citation>
    <scope>NUCLEOTIDE SEQUENCE</scope>
    <source>
        <strain evidence="9">BR232B</strain>
    </source>
</reference>
<dbReference type="GO" id="GO:0016020">
    <property type="term" value="C:membrane"/>
    <property type="evidence" value="ECO:0007669"/>
    <property type="project" value="UniProtKB-SubCell"/>
</dbReference>
<evidence type="ECO:0000259" key="8">
    <source>
        <dbReference type="Pfam" id="PF01694"/>
    </source>
</evidence>
<proteinExistence type="inferred from homology"/>
<evidence type="ECO:0000256" key="3">
    <source>
        <dbReference type="ARBA" id="ARBA00022692"/>
    </source>
</evidence>
<dbReference type="InterPro" id="IPR050925">
    <property type="entry name" value="Rhomboid_protease_S54"/>
</dbReference>
<evidence type="ECO:0000256" key="6">
    <source>
        <dbReference type="ARBA" id="ARBA00023136"/>
    </source>
</evidence>
<feature type="transmembrane region" description="Helical" evidence="7">
    <location>
        <begin position="314"/>
        <end position="334"/>
    </location>
</feature>
<dbReference type="AlphaFoldDB" id="A0A9N9ACD2"/>
<evidence type="ECO:0000256" key="4">
    <source>
        <dbReference type="ARBA" id="ARBA00022801"/>
    </source>
</evidence>
<evidence type="ECO:0000256" key="5">
    <source>
        <dbReference type="ARBA" id="ARBA00022989"/>
    </source>
</evidence>
<feature type="transmembrane region" description="Helical" evidence="7">
    <location>
        <begin position="145"/>
        <end position="164"/>
    </location>
</feature>
<feature type="domain" description="Peptidase S54 rhomboid" evidence="8">
    <location>
        <begin position="184"/>
        <end position="331"/>
    </location>
</feature>
<dbReference type="SUPFAM" id="SSF144091">
    <property type="entry name" value="Rhomboid-like"/>
    <property type="match status" value="1"/>
</dbReference>
<dbReference type="PANTHER" id="PTHR43731">
    <property type="entry name" value="RHOMBOID PROTEASE"/>
    <property type="match status" value="1"/>
</dbReference>
<evidence type="ECO:0000256" key="7">
    <source>
        <dbReference type="SAM" id="Phobius"/>
    </source>
</evidence>
<gene>
    <name evidence="9" type="ORF">PBRASI_LOCUS3959</name>
</gene>